<dbReference type="RefSeq" id="WP_297601237.1">
    <property type="nucleotide sequence ID" value="NZ_CAOOSM010000001.1"/>
</dbReference>
<organism evidence="1 2">
    <name type="scientific">Helicobacter ganmani</name>
    <dbReference type="NCBI Taxonomy" id="60246"/>
    <lineage>
        <taxon>Bacteria</taxon>
        <taxon>Pseudomonadati</taxon>
        <taxon>Campylobacterota</taxon>
        <taxon>Epsilonproteobacteria</taxon>
        <taxon>Campylobacterales</taxon>
        <taxon>Helicobacteraceae</taxon>
        <taxon>Helicobacter</taxon>
    </lineage>
</organism>
<gene>
    <name evidence="1" type="ORF">CQA43_05620</name>
</gene>
<name>A0A3D8ICB7_9HELI</name>
<dbReference type="SUPFAM" id="SSF53756">
    <property type="entry name" value="UDP-Glycosyltransferase/glycogen phosphorylase"/>
    <property type="match status" value="1"/>
</dbReference>
<dbReference type="PANTHER" id="PTHR30160">
    <property type="entry name" value="TETRAACYLDISACCHARIDE 4'-KINASE-RELATED"/>
    <property type="match status" value="1"/>
</dbReference>
<dbReference type="InterPro" id="IPR051199">
    <property type="entry name" value="LPS_LOS_Heptosyltrfase"/>
</dbReference>
<sequence>MFNQQSHFKIAVLGNIMRGGIGDEIVCIPCLYALKSLYFESYLTLFVKNQKCLLSSKKLPYIDEVLEVAKIKNDSEKKFDILLVIEHHNLKVLEIAESIQAKRKIVTLSQSLLLHMPFLYLKYLRKFQVCVNPYWLQTHNEIQRNLNLVRQINPKTFGKTIKSLDFSLAKLPLLEASSQRIKVLLWALGKGTRYKQVIGIFPFARSLTGKVNFNIKEWIILAQALSKEFSEILFVFVNYRGTQYHFAPFTQENLKVFYNEQGLEDLIAFVQSCDGILGVDSGHIHLADNAKIPTLEVMVQRLARQWSGGFYGGYFSSLTMPLHWREEEQKYLESFLQKARDLILFVKNHKEF</sequence>
<comment type="caution">
    <text evidence="1">The sequence shown here is derived from an EMBL/GenBank/DDBJ whole genome shotgun (WGS) entry which is preliminary data.</text>
</comment>
<protein>
    <recommendedName>
        <fullName evidence="3">Lipopolysaccharide heptosyltransferase family protein</fullName>
    </recommendedName>
</protein>
<dbReference type="GO" id="GO:0009244">
    <property type="term" value="P:lipopolysaccharide core region biosynthetic process"/>
    <property type="evidence" value="ECO:0007669"/>
    <property type="project" value="TreeGrafter"/>
</dbReference>
<reference evidence="1 2" key="1">
    <citation type="submission" date="2018-04" db="EMBL/GenBank/DDBJ databases">
        <title>Novel Campyloabacter and Helicobacter Species and Strains.</title>
        <authorList>
            <person name="Mannion A.J."/>
            <person name="Shen Z."/>
            <person name="Fox J.G."/>
        </authorList>
    </citation>
    <scope>NUCLEOTIDE SEQUENCE [LARGE SCALE GENOMIC DNA]</scope>
    <source>
        <strain evidence="1 2">MIT 99-5101</strain>
    </source>
</reference>
<proteinExistence type="predicted"/>
<dbReference type="Gene3D" id="3.40.50.2000">
    <property type="entry name" value="Glycogen Phosphorylase B"/>
    <property type="match status" value="2"/>
</dbReference>
<evidence type="ECO:0008006" key="3">
    <source>
        <dbReference type="Google" id="ProtNLM"/>
    </source>
</evidence>
<dbReference type="AlphaFoldDB" id="A0A3D8ICB7"/>
<evidence type="ECO:0000313" key="1">
    <source>
        <dbReference type="EMBL" id="RDU62720.1"/>
    </source>
</evidence>
<dbReference type="GO" id="GO:0008713">
    <property type="term" value="F:ADP-heptose-lipopolysaccharide heptosyltransferase activity"/>
    <property type="evidence" value="ECO:0007669"/>
    <property type="project" value="TreeGrafter"/>
</dbReference>
<dbReference type="Proteomes" id="UP000256650">
    <property type="component" value="Unassembled WGS sequence"/>
</dbReference>
<keyword evidence="2" id="KW-1185">Reference proteome</keyword>
<dbReference type="PANTHER" id="PTHR30160:SF7">
    <property type="entry name" value="ADP-HEPTOSE--LPS HEPTOSYLTRANSFERASE 2"/>
    <property type="match status" value="1"/>
</dbReference>
<dbReference type="GO" id="GO:0005829">
    <property type="term" value="C:cytosol"/>
    <property type="evidence" value="ECO:0007669"/>
    <property type="project" value="TreeGrafter"/>
</dbReference>
<dbReference type="EMBL" id="NXLS01000005">
    <property type="protein sequence ID" value="RDU62720.1"/>
    <property type="molecule type" value="Genomic_DNA"/>
</dbReference>
<accession>A0A3D8ICB7</accession>
<evidence type="ECO:0000313" key="2">
    <source>
        <dbReference type="Proteomes" id="UP000256650"/>
    </source>
</evidence>